<organism evidence="6">
    <name type="scientific">Phallusia mammillata</name>
    <dbReference type="NCBI Taxonomy" id="59560"/>
    <lineage>
        <taxon>Eukaryota</taxon>
        <taxon>Metazoa</taxon>
        <taxon>Chordata</taxon>
        <taxon>Tunicata</taxon>
        <taxon>Ascidiacea</taxon>
        <taxon>Phlebobranchia</taxon>
        <taxon>Ascidiidae</taxon>
        <taxon>Phallusia</taxon>
    </lineage>
</organism>
<feature type="compositionally biased region" description="Polar residues" evidence="3">
    <location>
        <begin position="1265"/>
        <end position="1303"/>
    </location>
</feature>
<dbReference type="GO" id="GO:0005697">
    <property type="term" value="C:telomerase holoenzyme complex"/>
    <property type="evidence" value="ECO:0007669"/>
    <property type="project" value="TreeGrafter"/>
</dbReference>
<feature type="region of interest" description="Disordered" evidence="3">
    <location>
        <begin position="1161"/>
        <end position="1183"/>
    </location>
</feature>
<feature type="domain" description="Telomerase activating protein Est1-like N-terminal" evidence="5">
    <location>
        <begin position="61"/>
        <end position="175"/>
    </location>
</feature>
<feature type="region of interest" description="Disordered" evidence="3">
    <location>
        <begin position="636"/>
        <end position="687"/>
    </location>
</feature>
<keyword evidence="2" id="KW-0175">Coiled coil</keyword>
<feature type="region of interest" description="Disordered" evidence="3">
    <location>
        <begin position="523"/>
        <end position="602"/>
    </location>
</feature>
<feature type="domain" description="DNA/RNA-binding" evidence="4">
    <location>
        <begin position="178"/>
        <end position="452"/>
    </location>
</feature>
<evidence type="ECO:0000256" key="1">
    <source>
        <dbReference type="ARBA" id="ARBA00023161"/>
    </source>
</evidence>
<reference evidence="6" key="1">
    <citation type="submission" date="2020-04" db="EMBL/GenBank/DDBJ databases">
        <authorList>
            <person name="Neveu A P."/>
        </authorList>
    </citation>
    <scope>NUCLEOTIDE SEQUENCE</scope>
    <source>
        <tissue evidence="6">Whole embryo</tissue>
    </source>
</reference>
<feature type="compositionally biased region" description="Low complexity" evidence="3">
    <location>
        <begin position="968"/>
        <end position="983"/>
    </location>
</feature>
<dbReference type="InterPro" id="IPR045153">
    <property type="entry name" value="Est1/Ebs1-like"/>
</dbReference>
<dbReference type="PANTHER" id="PTHR15696:SF5">
    <property type="entry name" value="NONSENSE-MEDIATED MRNA DECAY FACTOR SMG7"/>
    <property type="match status" value="1"/>
</dbReference>
<evidence type="ECO:0000256" key="2">
    <source>
        <dbReference type="SAM" id="Coils"/>
    </source>
</evidence>
<dbReference type="GO" id="GO:0042162">
    <property type="term" value="F:telomeric DNA binding"/>
    <property type="evidence" value="ECO:0007669"/>
    <property type="project" value="TreeGrafter"/>
</dbReference>
<dbReference type="GO" id="GO:0070034">
    <property type="term" value="F:telomerase RNA binding"/>
    <property type="evidence" value="ECO:0007669"/>
    <property type="project" value="TreeGrafter"/>
</dbReference>
<proteinExistence type="evidence at transcript level"/>
<feature type="compositionally biased region" description="Polar residues" evidence="3">
    <location>
        <begin position="646"/>
        <end position="659"/>
    </location>
</feature>
<dbReference type="InterPro" id="IPR018834">
    <property type="entry name" value="DNA/RNA-bd_Est1-type"/>
</dbReference>
<dbReference type="Gene3D" id="1.25.40.10">
    <property type="entry name" value="Tetratricopeptide repeat domain"/>
    <property type="match status" value="1"/>
</dbReference>
<feature type="compositionally biased region" description="Low complexity" evidence="3">
    <location>
        <begin position="636"/>
        <end position="645"/>
    </location>
</feature>
<dbReference type="Pfam" id="PF10374">
    <property type="entry name" value="EST1"/>
    <property type="match status" value="1"/>
</dbReference>
<dbReference type="SUPFAM" id="SSF48452">
    <property type="entry name" value="TPR-like"/>
    <property type="match status" value="1"/>
</dbReference>
<feature type="region of interest" description="Disordered" evidence="3">
    <location>
        <begin position="950"/>
        <end position="1000"/>
    </location>
</feature>
<feature type="compositionally biased region" description="Polar residues" evidence="3">
    <location>
        <begin position="1235"/>
        <end position="1248"/>
    </location>
</feature>
<dbReference type="InterPro" id="IPR019458">
    <property type="entry name" value="Est1-like_N"/>
</dbReference>
<feature type="compositionally biased region" description="Low complexity" evidence="3">
    <location>
        <begin position="1103"/>
        <end position="1113"/>
    </location>
</feature>
<feature type="region of interest" description="Disordered" evidence="3">
    <location>
        <begin position="1076"/>
        <end position="1115"/>
    </location>
</feature>
<feature type="region of interest" description="Disordered" evidence="3">
    <location>
        <begin position="1224"/>
        <end position="1313"/>
    </location>
</feature>
<sequence>MNNCSQLLEQAENLKKELTNGRNGLSSDGSGTGEWVTSRTSLQDVYRQLLITNLEYALDKKIEQDLWNFVFKNHITALQQQVKDKSNNFRVEAQSQLTSFLDAASGFYAHLLDDLCSTFQINIPCRVKASKLVFLKDSSSIKKSSITQPERPSCQYMCQHCLVHLGDIARYRNQNGQAESYYRHAAQLVPSNGQPYNQLAILAAASGDVLSTAFYYCRSLAVKYPFPGSDTNLRRQLSKIMAGDEPRHTKISTSELVKFCLKFHACIYLKKHEDELNGMVERLAAYIRAHLRAGSLSRQQTTHMAFLNLFSLHYLAPNGVKDDGYPMQSGDAKEDEGKEHERLETEGNLPWQVMLTFTMHMLGGLLACVPAHSDDASDLEHPALPAVKIILDWLASNPAVLNCKEITLSSRVWPRLAKVLNALGNQDKANNSDNKPLPEDLELRGFVGLKQPLSKLDFAAGTESSIPDDSEHSCRCYRLYRLGLEISTINSELLSVTEETSGTVFSSSVAPSPQHGMKVNGVEEQSQLEEEKESEEEEQPLDEELELSTSPPRAGSRTLKEVRLVEPSSSSRRGGARGRASIKQHEDHQAANRKKNRAPRMQHVAVQIKPDNKLKVIKEEEGGYVDNYSHIELESESGGLSNESSQGDGSSPIASTQPRSGHRVTFAAPPQMSPTRHLSEEPQSPGPVVSGYLEQMGVMIPNVPMYADPNSRLLQQTYNRNMQHLGPIYHQTPAPPGNPILTAPFAPRNVAPFAYSHPQNIINRSHMIPQLQAMPQQSLHAQGSTPPHPTELPKPMFTGSRYSHLLPSEGFHPSQLSGSPSDRSGNLEHIPIQRPNDIGYILSQNPTSMPSMSPVSQDQSPTQRPLGPNMFLPNRFSGRSMPSMQMPPDLDALNELRFATSASSNRNTDVHRQRMDFLQMRPPNSNPLEPNPQEINLNAFDLTSDKARNFFHPFMNPAPGNLQGGGSNNTSSTSSPTPGSIGNQMSNMPPQTITPQTGSINYPGITSVLGQGFSSILSETSSANHDIPRRPNTLSGQQRSQPPGFVGSPSQKLTPTGLPPFYAESPSKQVENIFTRDGNRNASMFGISPSAGTKLTEDPRPFSKVSVSQSSSSEFPYSINQDRVKTLFDDASAKETVETQNQQMSKLGSANFESLLSKSAQLPNPDKFHAPPGLLPSEENKDSYQLFPDTGNTWGISRGNNRGDGLGLSGLGIIGSERAAAAQQSQQYSPWGALPTSTAPSSVPTMQESARGDPQLMQRGRAQELTPTSNDGGLTSQSFWSTQMMPSGPSTLEQLINHQQQRQHLIGRDHTPP</sequence>
<accession>A0A6F9DTU5</accession>
<dbReference type="PANTHER" id="PTHR15696">
    <property type="entry name" value="SMG-7 SUPPRESSOR WITH MORPHOLOGICAL EFFECT ON GENITALIA PROTEIN 7"/>
    <property type="match status" value="1"/>
</dbReference>
<dbReference type="GO" id="GO:0000184">
    <property type="term" value="P:nuclear-transcribed mRNA catabolic process, nonsense-mediated decay"/>
    <property type="evidence" value="ECO:0007669"/>
    <property type="project" value="UniProtKB-KW"/>
</dbReference>
<feature type="region of interest" description="Disordered" evidence="3">
    <location>
        <begin position="774"/>
        <end position="867"/>
    </location>
</feature>
<dbReference type="EMBL" id="LR790534">
    <property type="protein sequence ID" value="CAB3266396.1"/>
    <property type="molecule type" value="mRNA"/>
</dbReference>
<evidence type="ECO:0000259" key="5">
    <source>
        <dbReference type="Pfam" id="PF10374"/>
    </source>
</evidence>
<feature type="compositionally biased region" description="Basic residues" evidence="3">
    <location>
        <begin position="591"/>
        <end position="600"/>
    </location>
</feature>
<feature type="region of interest" description="Disordered" evidence="3">
    <location>
        <begin position="1019"/>
        <end position="1064"/>
    </location>
</feature>
<feature type="compositionally biased region" description="Polar residues" evidence="3">
    <location>
        <begin position="984"/>
        <end position="1000"/>
    </location>
</feature>
<protein>
    <submittedName>
        <fullName evidence="6">Protein SMG7</fullName>
    </submittedName>
</protein>
<keyword evidence="1" id="KW-0866">Nonsense-mediated mRNA decay</keyword>
<evidence type="ECO:0000313" key="6">
    <source>
        <dbReference type="EMBL" id="CAB3266396.1"/>
    </source>
</evidence>
<dbReference type="InterPro" id="IPR011990">
    <property type="entry name" value="TPR-like_helical_dom_sf"/>
</dbReference>
<name>A0A6F9DTU5_9ASCI</name>
<feature type="compositionally biased region" description="Polar residues" evidence="3">
    <location>
        <begin position="774"/>
        <end position="785"/>
    </location>
</feature>
<evidence type="ECO:0000259" key="4">
    <source>
        <dbReference type="Pfam" id="PF10373"/>
    </source>
</evidence>
<feature type="compositionally biased region" description="Polar residues" evidence="3">
    <location>
        <begin position="1032"/>
        <end position="1041"/>
    </location>
</feature>
<feature type="compositionally biased region" description="Polar residues" evidence="3">
    <location>
        <begin position="814"/>
        <end position="824"/>
    </location>
</feature>
<feature type="compositionally biased region" description="Acidic residues" evidence="3">
    <location>
        <begin position="526"/>
        <end position="546"/>
    </location>
</feature>
<feature type="compositionally biased region" description="Polar residues" evidence="3">
    <location>
        <begin position="842"/>
        <end position="863"/>
    </location>
</feature>
<gene>
    <name evidence="6" type="primary">Smg7</name>
</gene>
<evidence type="ECO:0000256" key="3">
    <source>
        <dbReference type="SAM" id="MobiDB-lite"/>
    </source>
</evidence>
<dbReference type="Pfam" id="PF10373">
    <property type="entry name" value="EST1_DNA_bind"/>
    <property type="match status" value="1"/>
</dbReference>
<feature type="coiled-coil region" evidence="2">
    <location>
        <begin position="1"/>
        <end position="28"/>
    </location>
</feature>